<evidence type="ECO:0000256" key="9">
    <source>
        <dbReference type="ARBA" id="ARBA00023136"/>
    </source>
</evidence>
<keyword evidence="4 20" id="KW-0812">Transmembrane</keyword>
<dbReference type="PRINTS" id="PR00253">
    <property type="entry name" value="GABAARECEPTR"/>
</dbReference>
<dbReference type="PRINTS" id="PR00252">
    <property type="entry name" value="NRIONCHANNEL"/>
</dbReference>
<dbReference type="InterPro" id="IPR006028">
    <property type="entry name" value="GABAA/Glycine_rcpt"/>
</dbReference>
<feature type="domain" description="Neurotransmitter-gated ion-channel transmembrane" evidence="22">
    <location>
        <begin position="244"/>
        <end position="472"/>
    </location>
</feature>
<dbReference type="GO" id="GO:0034707">
    <property type="term" value="C:chloride channel complex"/>
    <property type="evidence" value="ECO:0007669"/>
    <property type="project" value="UniProtKB-KW"/>
</dbReference>
<keyword evidence="14" id="KW-0868">Chloride</keyword>
<evidence type="ECO:0000256" key="7">
    <source>
        <dbReference type="ARBA" id="ARBA00023018"/>
    </source>
</evidence>
<dbReference type="SUPFAM" id="SSF63712">
    <property type="entry name" value="Nicotinic receptor ligand binding domain-like"/>
    <property type="match status" value="1"/>
</dbReference>
<dbReference type="InterPro" id="IPR006201">
    <property type="entry name" value="Neur_channel"/>
</dbReference>
<dbReference type="InterPro" id="IPR006029">
    <property type="entry name" value="Neurotrans-gated_channel_TM"/>
</dbReference>
<dbReference type="InterPro" id="IPR036734">
    <property type="entry name" value="Neur_chan_lig-bd_sf"/>
</dbReference>
<dbReference type="GO" id="GO:0005254">
    <property type="term" value="F:chloride channel activity"/>
    <property type="evidence" value="ECO:0007669"/>
    <property type="project" value="UniProtKB-KW"/>
</dbReference>
<dbReference type="InterPro" id="IPR006202">
    <property type="entry name" value="Neur_chan_lig-bd"/>
</dbReference>
<name>A0A9N9R8T6_9NEOP</name>
<keyword evidence="9 20" id="KW-0472">Membrane</keyword>
<dbReference type="Pfam" id="PF02931">
    <property type="entry name" value="Neur_chan_LBD"/>
    <property type="match status" value="1"/>
</dbReference>
<evidence type="ECO:0000256" key="19">
    <source>
        <dbReference type="ARBA" id="ARBA00071250"/>
    </source>
</evidence>
<keyword evidence="15" id="KW-0628">Postsynaptic cell membrane</keyword>
<reference evidence="23" key="1">
    <citation type="submission" date="2021-12" db="EMBL/GenBank/DDBJ databases">
        <authorList>
            <person name="King R."/>
        </authorList>
    </citation>
    <scope>NUCLEOTIDE SEQUENCE</scope>
</reference>
<evidence type="ECO:0000256" key="12">
    <source>
        <dbReference type="ARBA" id="ARBA00023173"/>
    </source>
</evidence>
<keyword evidence="12" id="KW-0869">Chloride channel</keyword>
<evidence type="ECO:0000256" key="17">
    <source>
        <dbReference type="ARBA" id="ARBA00023303"/>
    </source>
</evidence>
<dbReference type="Gene3D" id="2.70.170.10">
    <property type="entry name" value="Neurotransmitter-gated ion-channel ligand-binding domain"/>
    <property type="match status" value="1"/>
</dbReference>
<evidence type="ECO:0000256" key="8">
    <source>
        <dbReference type="ARBA" id="ARBA00023065"/>
    </source>
</evidence>
<evidence type="ECO:0000256" key="15">
    <source>
        <dbReference type="ARBA" id="ARBA00023257"/>
    </source>
</evidence>
<keyword evidence="10" id="KW-1015">Disulfide bond</keyword>
<dbReference type="CDD" id="cd19006">
    <property type="entry name" value="LGIC_ECD_GABAAR_LCCH3-like"/>
    <property type="match status" value="1"/>
</dbReference>
<dbReference type="GO" id="GO:0045211">
    <property type="term" value="C:postsynaptic membrane"/>
    <property type="evidence" value="ECO:0007669"/>
    <property type="project" value="UniProtKB-SubCell"/>
</dbReference>
<keyword evidence="6 20" id="KW-1133">Transmembrane helix</keyword>
<dbReference type="InterPro" id="IPR036719">
    <property type="entry name" value="Neuro-gated_channel_TM_sf"/>
</dbReference>
<proteinExistence type="inferred from homology"/>
<feature type="transmembrane region" description="Helical" evidence="20">
    <location>
        <begin position="299"/>
        <end position="321"/>
    </location>
</feature>
<dbReference type="Proteomes" id="UP001153714">
    <property type="component" value="Chromosome 4"/>
</dbReference>
<evidence type="ECO:0000313" key="23">
    <source>
        <dbReference type="EMBL" id="CAG9791869.1"/>
    </source>
</evidence>
<keyword evidence="16" id="KW-1071">Ligand-gated ion channel</keyword>
<reference evidence="23" key="2">
    <citation type="submission" date="2022-10" db="EMBL/GenBank/DDBJ databases">
        <authorList>
            <consortium name="ENA_rothamsted_submissions"/>
            <consortium name="culmorum"/>
            <person name="King R."/>
        </authorList>
    </citation>
    <scope>NUCLEOTIDE SEQUENCE</scope>
</reference>
<keyword evidence="7" id="KW-0770">Synapse</keyword>
<dbReference type="OrthoDB" id="8890589at2759"/>
<evidence type="ECO:0000259" key="22">
    <source>
        <dbReference type="Pfam" id="PF02932"/>
    </source>
</evidence>
<sequence>MITYRLRTYKRSDAVVAVDRLENVTHTVSRILDGYDIRLRPNFGGDPLYVGMDLTIASFDAISEVNMDYTITLYLNQYWKDERLAFGLPDEVLTLSGDFADKIWVPDTFFANDKNSFLHDVTERNKLVRLGGDGSITYGMRFTATLACMMDLHYYPLDSQNCTVEIESCYANVSATTDGYTVSDVVMYWKETPVRGVEDAELPQFTILGHETNDRKEKLATGVYQRLSLSFKLRRNIGYFVFQTYLPSILIVMLSWVSFWINHEATSARVALGITTVLTMTTISTGVRSSLPRISYVKAIDIYLVMCFVFVFAALLEYAAVNYTYWGARARKRAKLKNRDQLSTSTSIEKDLKCSAGSRSAEEIIALREYPASTGRVSPLLGLRSKPLQAATGAPPSLRLQRDHTNLRYRTRPHSRTSRNSSNTKPKMIHALRRGATVIKASMPKIRDVNVIDTYSRVIFPVSFLAFNAIYWVFYIFD</sequence>
<organism evidence="23 24">
    <name type="scientific">Diatraea saccharalis</name>
    <name type="common">sugarcane borer</name>
    <dbReference type="NCBI Taxonomy" id="40085"/>
    <lineage>
        <taxon>Eukaryota</taxon>
        <taxon>Metazoa</taxon>
        <taxon>Ecdysozoa</taxon>
        <taxon>Arthropoda</taxon>
        <taxon>Hexapoda</taxon>
        <taxon>Insecta</taxon>
        <taxon>Pterygota</taxon>
        <taxon>Neoptera</taxon>
        <taxon>Endopterygota</taxon>
        <taxon>Lepidoptera</taxon>
        <taxon>Glossata</taxon>
        <taxon>Ditrysia</taxon>
        <taxon>Pyraloidea</taxon>
        <taxon>Crambidae</taxon>
        <taxon>Crambinae</taxon>
        <taxon>Diatraea</taxon>
    </lineage>
</organism>
<evidence type="ECO:0000313" key="24">
    <source>
        <dbReference type="Proteomes" id="UP001153714"/>
    </source>
</evidence>
<evidence type="ECO:0000256" key="18">
    <source>
        <dbReference type="ARBA" id="ARBA00034104"/>
    </source>
</evidence>
<dbReference type="FunFam" id="1.20.58.390:FF:000040">
    <property type="entry name" value="Gamma-aminobutyric acid receptor subunit beta-like"/>
    <property type="match status" value="1"/>
</dbReference>
<dbReference type="NCBIfam" id="TIGR00860">
    <property type="entry name" value="LIC"/>
    <property type="match status" value="1"/>
</dbReference>
<keyword evidence="17 20" id="KW-0407">Ion channel</keyword>
<evidence type="ECO:0000256" key="3">
    <source>
        <dbReference type="ARBA" id="ARBA00022475"/>
    </source>
</evidence>
<dbReference type="GO" id="GO:0004890">
    <property type="term" value="F:GABA-A receptor activity"/>
    <property type="evidence" value="ECO:0007669"/>
    <property type="project" value="InterPro"/>
</dbReference>
<dbReference type="Pfam" id="PF02932">
    <property type="entry name" value="Neur_chan_memb"/>
    <property type="match status" value="1"/>
</dbReference>
<dbReference type="AlphaFoldDB" id="A0A9N9R8T6"/>
<feature type="transmembrane region" description="Helical" evidence="20">
    <location>
        <begin position="458"/>
        <end position="477"/>
    </location>
</feature>
<dbReference type="Gene3D" id="1.20.58.390">
    <property type="entry name" value="Neurotransmitter-gated ion-channel transmembrane domain"/>
    <property type="match status" value="1"/>
</dbReference>
<dbReference type="PRINTS" id="PR01160">
    <property type="entry name" value="GABAARBETA"/>
</dbReference>
<keyword evidence="8 20" id="KW-0406">Ion transport</keyword>
<keyword evidence="3" id="KW-1003">Cell membrane</keyword>
<feature type="transmembrane region" description="Helical" evidence="20">
    <location>
        <begin position="267"/>
        <end position="287"/>
    </location>
</feature>
<evidence type="ECO:0000256" key="5">
    <source>
        <dbReference type="ARBA" id="ARBA00022729"/>
    </source>
</evidence>
<feature type="domain" description="Neurotransmitter-gated ion-channel ligand-binding" evidence="21">
    <location>
        <begin position="26"/>
        <end position="236"/>
    </location>
</feature>
<evidence type="ECO:0000256" key="20">
    <source>
        <dbReference type="RuleBase" id="RU000687"/>
    </source>
</evidence>
<dbReference type="CDD" id="cd19049">
    <property type="entry name" value="LGIC_TM_anion"/>
    <property type="match status" value="1"/>
</dbReference>
<dbReference type="InterPro" id="IPR018000">
    <property type="entry name" value="Neurotransmitter_ion_chnl_CS"/>
</dbReference>
<evidence type="ECO:0000256" key="10">
    <source>
        <dbReference type="ARBA" id="ARBA00023157"/>
    </source>
</evidence>
<dbReference type="GO" id="GO:0005230">
    <property type="term" value="F:extracellular ligand-gated monoatomic ion channel activity"/>
    <property type="evidence" value="ECO:0007669"/>
    <property type="project" value="InterPro"/>
</dbReference>
<keyword evidence="24" id="KW-1185">Reference proteome</keyword>
<dbReference type="EMBL" id="OU893335">
    <property type="protein sequence ID" value="CAG9791869.1"/>
    <property type="molecule type" value="Genomic_DNA"/>
</dbReference>
<dbReference type="InterPro" id="IPR002289">
    <property type="entry name" value="GABAAb_rcpt"/>
</dbReference>
<evidence type="ECO:0000256" key="14">
    <source>
        <dbReference type="ARBA" id="ARBA00023214"/>
    </source>
</evidence>
<keyword evidence="2 20" id="KW-0813">Transport</keyword>
<protein>
    <recommendedName>
        <fullName evidence="19">Gamma-aminobutyric acid receptor subunit beta</fullName>
    </recommendedName>
</protein>
<dbReference type="FunFam" id="2.70.170.10:FF:000021">
    <property type="entry name" value="Gamma-aminobutyric acid receptor isoform 3b"/>
    <property type="match status" value="1"/>
</dbReference>
<evidence type="ECO:0000256" key="13">
    <source>
        <dbReference type="ARBA" id="ARBA00023180"/>
    </source>
</evidence>
<gene>
    <name evidence="23" type="ORF">DIATSA_LOCUS9454</name>
</gene>
<evidence type="ECO:0000256" key="11">
    <source>
        <dbReference type="ARBA" id="ARBA00023170"/>
    </source>
</evidence>
<comment type="subcellular location">
    <subcellularLocation>
        <location evidence="18">Postsynaptic cell membrane</location>
        <topology evidence="18">Multi-pass membrane protein</topology>
    </subcellularLocation>
</comment>
<feature type="transmembrane region" description="Helical" evidence="20">
    <location>
        <begin position="237"/>
        <end position="261"/>
    </location>
</feature>
<dbReference type="SUPFAM" id="SSF90112">
    <property type="entry name" value="Neurotransmitter-gated ion-channel transmembrane pore"/>
    <property type="match status" value="1"/>
</dbReference>
<keyword evidence="11" id="KW-0675">Receptor</keyword>
<evidence type="ECO:0000259" key="21">
    <source>
        <dbReference type="Pfam" id="PF02931"/>
    </source>
</evidence>
<dbReference type="InterPro" id="IPR038050">
    <property type="entry name" value="Neuro_actylchol_rec"/>
</dbReference>
<evidence type="ECO:0000256" key="16">
    <source>
        <dbReference type="ARBA" id="ARBA00023286"/>
    </source>
</evidence>
<dbReference type="GO" id="GO:0099095">
    <property type="term" value="F:ligand-gated monoatomic anion channel activity"/>
    <property type="evidence" value="ECO:0007669"/>
    <property type="project" value="UniProtKB-ARBA"/>
</dbReference>
<evidence type="ECO:0000256" key="6">
    <source>
        <dbReference type="ARBA" id="ARBA00022989"/>
    </source>
</evidence>
<keyword evidence="13" id="KW-0325">Glycoprotein</keyword>
<dbReference type="PROSITE" id="PS00236">
    <property type="entry name" value="NEUROTR_ION_CHANNEL"/>
    <property type="match status" value="1"/>
</dbReference>
<accession>A0A9N9R8T6</accession>
<evidence type="ECO:0000256" key="1">
    <source>
        <dbReference type="ARBA" id="ARBA00010180"/>
    </source>
</evidence>
<dbReference type="PANTHER" id="PTHR18945">
    <property type="entry name" value="NEUROTRANSMITTER GATED ION CHANNEL"/>
    <property type="match status" value="1"/>
</dbReference>
<comment type="similarity">
    <text evidence="1">Belongs to the ligand-gated ion channel (TC 1.A.9) family. Gamma-aminobutyric acid receptor (TC 1.A.9.5) subfamily.</text>
</comment>
<evidence type="ECO:0000256" key="4">
    <source>
        <dbReference type="ARBA" id="ARBA00022692"/>
    </source>
</evidence>
<evidence type="ECO:0000256" key="2">
    <source>
        <dbReference type="ARBA" id="ARBA00022448"/>
    </source>
</evidence>
<keyword evidence="5" id="KW-0732">Signal</keyword>